<feature type="region of interest" description="Disordered" evidence="1">
    <location>
        <begin position="123"/>
        <end position="153"/>
    </location>
</feature>
<proteinExistence type="predicted"/>
<dbReference type="PANTHER" id="PTHR35335:SF1">
    <property type="entry name" value="UPF0716 PROTEIN FXSA"/>
    <property type="match status" value="1"/>
</dbReference>
<dbReference type="InterPro" id="IPR007313">
    <property type="entry name" value="FxsA"/>
</dbReference>
<dbReference type="PANTHER" id="PTHR35335">
    <property type="entry name" value="UPF0716 PROTEIN FXSA"/>
    <property type="match status" value="1"/>
</dbReference>
<reference evidence="3" key="1">
    <citation type="submission" date="2021-11" db="EMBL/GenBank/DDBJ databases">
        <authorList>
            <person name="Rodrigo-Torres L."/>
            <person name="Arahal R. D."/>
            <person name="Lucena T."/>
        </authorList>
    </citation>
    <scope>NUCLEOTIDE SEQUENCE</scope>
    <source>
        <strain evidence="3">CECT 7928</strain>
    </source>
</reference>
<dbReference type="Proteomes" id="UP000838748">
    <property type="component" value="Unassembled WGS sequence"/>
</dbReference>
<accession>A0ABN8EB20</accession>
<feature type="compositionally biased region" description="Basic and acidic residues" evidence="1">
    <location>
        <begin position="140"/>
        <end position="153"/>
    </location>
</feature>
<sequence length="153" mass="16591">MFAILFLMFIVVPVLEIAIFVQVGSVIGLWPTVGLVLVSAFVGASLVRSQGLQTLMSVQKKIQQGVVPTEQIFEGVMLALAGILLITPGFLTDLMGMVLLLPAPRARLAKYVLSKAEFKVSGQGFSKGPFNGDGNTFEGEYEKKDDQDRDKLN</sequence>
<name>A0ABN8EB20_9VIBR</name>
<evidence type="ECO:0000256" key="2">
    <source>
        <dbReference type="SAM" id="Phobius"/>
    </source>
</evidence>
<dbReference type="NCBIfam" id="NF008528">
    <property type="entry name" value="PRK11463.1-2"/>
    <property type="match status" value="1"/>
</dbReference>
<keyword evidence="2" id="KW-0472">Membrane</keyword>
<feature type="transmembrane region" description="Helical" evidence="2">
    <location>
        <begin position="78"/>
        <end position="101"/>
    </location>
</feature>
<evidence type="ECO:0008006" key="5">
    <source>
        <dbReference type="Google" id="ProtNLM"/>
    </source>
</evidence>
<evidence type="ECO:0000256" key="1">
    <source>
        <dbReference type="SAM" id="MobiDB-lite"/>
    </source>
</evidence>
<evidence type="ECO:0000313" key="4">
    <source>
        <dbReference type="Proteomes" id="UP000838748"/>
    </source>
</evidence>
<dbReference type="Pfam" id="PF04186">
    <property type="entry name" value="FxsA"/>
    <property type="match status" value="1"/>
</dbReference>
<keyword evidence="2" id="KW-0812">Transmembrane</keyword>
<evidence type="ECO:0000313" key="3">
    <source>
        <dbReference type="EMBL" id="CAH0542795.1"/>
    </source>
</evidence>
<keyword evidence="2" id="KW-1133">Transmembrane helix</keyword>
<comment type="caution">
    <text evidence="3">The sequence shown here is derived from an EMBL/GenBank/DDBJ whole genome shotgun (WGS) entry which is preliminary data.</text>
</comment>
<protein>
    <recommendedName>
        <fullName evidence="5">Membrane protein FxsA</fullName>
    </recommendedName>
</protein>
<feature type="transmembrane region" description="Helical" evidence="2">
    <location>
        <begin position="27"/>
        <end position="47"/>
    </location>
</feature>
<dbReference type="EMBL" id="CAKLDM010000003">
    <property type="protein sequence ID" value="CAH0542795.1"/>
    <property type="molecule type" value="Genomic_DNA"/>
</dbReference>
<organism evidence="3 4">
    <name type="scientific">Vibrio marisflavi CECT 7928</name>
    <dbReference type="NCBI Taxonomy" id="634439"/>
    <lineage>
        <taxon>Bacteria</taxon>
        <taxon>Pseudomonadati</taxon>
        <taxon>Pseudomonadota</taxon>
        <taxon>Gammaproteobacteria</taxon>
        <taxon>Vibrionales</taxon>
        <taxon>Vibrionaceae</taxon>
        <taxon>Vibrio</taxon>
    </lineage>
</organism>
<dbReference type="RefSeq" id="WP_237363687.1">
    <property type="nucleotide sequence ID" value="NZ_CAKLDM010000003.1"/>
</dbReference>
<gene>
    <name evidence="3" type="ORF">VMF7928_04209</name>
</gene>
<keyword evidence="4" id="KW-1185">Reference proteome</keyword>